<feature type="region of interest" description="Disordered" evidence="1">
    <location>
        <begin position="1"/>
        <end position="39"/>
    </location>
</feature>
<accession>A0AAD3M6T6</accession>
<evidence type="ECO:0000256" key="1">
    <source>
        <dbReference type="SAM" id="MobiDB-lite"/>
    </source>
</evidence>
<feature type="region of interest" description="Disordered" evidence="1">
    <location>
        <begin position="89"/>
        <end position="125"/>
    </location>
</feature>
<keyword evidence="3" id="KW-1185">Reference proteome</keyword>
<proteinExistence type="predicted"/>
<gene>
    <name evidence="2" type="ORF">AKAME5_000243900</name>
</gene>
<sequence>MSICVPPSSYSFSHAPPPLAVPPKQPSTPPPDLSSSSSYTITSPCMPLAAKRDTFAGRLSKALETVLPLHSASSLPRARQRRASLPALFSTPVGSQSKSPGATVVVRSGETGRETKIRGMGHTGV</sequence>
<feature type="compositionally biased region" description="Pro residues" evidence="1">
    <location>
        <begin position="15"/>
        <end position="32"/>
    </location>
</feature>
<evidence type="ECO:0000313" key="2">
    <source>
        <dbReference type="EMBL" id="GLD48456.1"/>
    </source>
</evidence>
<comment type="caution">
    <text evidence="2">The sequence shown here is derived from an EMBL/GenBank/DDBJ whole genome shotgun (WGS) entry which is preliminary data.</text>
</comment>
<dbReference type="Proteomes" id="UP001279410">
    <property type="component" value="Unassembled WGS sequence"/>
</dbReference>
<name>A0AAD3M6T6_LATJO</name>
<reference evidence="2" key="1">
    <citation type="submission" date="2022-08" db="EMBL/GenBank/DDBJ databases">
        <title>Genome sequencing of akame (Lates japonicus).</title>
        <authorList>
            <person name="Hashiguchi Y."/>
            <person name="Takahashi H."/>
        </authorList>
    </citation>
    <scope>NUCLEOTIDE SEQUENCE</scope>
    <source>
        <strain evidence="2">Kochi</strain>
    </source>
</reference>
<protein>
    <submittedName>
        <fullName evidence="2">Serine/threonine-protein kinase WNK1-like protein</fullName>
    </submittedName>
</protein>
<organism evidence="2 3">
    <name type="scientific">Lates japonicus</name>
    <name type="common">Japanese lates</name>
    <dbReference type="NCBI Taxonomy" id="270547"/>
    <lineage>
        <taxon>Eukaryota</taxon>
        <taxon>Metazoa</taxon>
        <taxon>Chordata</taxon>
        <taxon>Craniata</taxon>
        <taxon>Vertebrata</taxon>
        <taxon>Euteleostomi</taxon>
        <taxon>Actinopterygii</taxon>
        <taxon>Neopterygii</taxon>
        <taxon>Teleostei</taxon>
        <taxon>Neoteleostei</taxon>
        <taxon>Acanthomorphata</taxon>
        <taxon>Carangaria</taxon>
        <taxon>Carangaria incertae sedis</taxon>
        <taxon>Centropomidae</taxon>
        <taxon>Lates</taxon>
    </lineage>
</organism>
<dbReference type="GO" id="GO:0016301">
    <property type="term" value="F:kinase activity"/>
    <property type="evidence" value="ECO:0007669"/>
    <property type="project" value="UniProtKB-KW"/>
</dbReference>
<dbReference type="AlphaFoldDB" id="A0AAD3M6T6"/>
<keyword evidence="2" id="KW-0418">Kinase</keyword>
<keyword evidence="2" id="KW-0808">Transferase</keyword>
<dbReference type="EMBL" id="BRZM01000005">
    <property type="protein sequence ID" value="GLD48456.1"/>
    <property type="molecule type" value="Genomic_DNA"/>
</dbReference>
<evidence type="ECO:0000313" key="3">
    <source>
        <dbReference type="Proteomes" id="UP001279410"/>
    </source>
</evidence>